<name>A0A285LQ81_9NOCA</name>
<sequence length="564" mass="59779">MSSMAPQDATMFWLSARTRNDLFLLYSFADAGAPTETLRTAVAARSARIPDLRVRLRETPGDLDYPSWVPCEYSAEQFVEHPLPRPDWAAVEAALGDLLGTGVDATVHPWKLHVFRGVAGAPMRASDDELATVVVLQMSHALADGRRAAGIARKLFSEGDAYDGEPRAAGAAGRAADDRVVGRPAARISREFAADRAAGHADEPAEDHAAGSSAEDHAVGQAAHRTAGELIDRAVDKNRAELRQAFGGAAVAPVRRRGSSGTTDGVRRAEVSKIAAEFFATLRDSRIPGAVWGAARIPAGMVRTAVRGYRAYQAQSELAELTEAGKVPPPGPGFAPSAVNKIGAEGVIDHRARMIVCAAEELRVPGWTITVVVLTAVSVALAEYLAAQGESVSRLGAQVPMALSSESLSHNNYRSLGVELFIDEPDLRLRADRIAAALAERRLRAQHPLLSAQDRVTAVTPAPILRRDVDRYPIDNVPDSIAGHTVVSSVHRGPADLTFGGGTVRCTGGFPALGAVMHLTHGVHGLGDTVTVSIHADAAVIDVDSYADLLRTALFEVTATLAHR</sequence>
<dbReference type="Proteomes" id="UP000219565">
    <property type="component" value="Unassembled WGS sequence"/>
</dbReference>
<dbReference type="OrthoDB" id="4370976at2"/>
<evidence type="ECO:0000313" key="3">
    <source>
        <dbReference type="EMBL" id="SNY87069.1"/>
    </source>
</evidence>
<protein>
    <submittedName>
        <fullName evidence="3">Wax ester synthase-like Acyl-CoA acyltransferase domain-containing protein</fullName>
    </submittedName>
</protein>
<dbReference type="InterPro" id="IPR004255">
    <property type="entry name" value="O-acyltransferase_WSD1_N"/>
</dbReference>
<dbReference type="EMBL" id="OBEG01000004">
    <property type="protein sequence ID" value="SNY87069.1"/>
    <property type="molecule type" value="Genomic_DNA"/>
</dbReference>
<dbReference type="GO" id="GO:0045017">
    <property type="term" value="P:glycerolipid biosynthetic process"/>
    <property type="evidence" value="ECO:0007669"/>
    <property type="project" value="InterPro"/>
</dbReference>
<dbReference type="STRING" id="1379680.GCA_001612615_05259"/>
<dbReference type="Pfam" id="PF03007">
    <property type="entry name" value="WS_DGAT_cat"/>
    <property type="match status" value="1"/>
</dbReference>
<dbReference type="AlphaFoldDB" id="A0A285LQ81"/>
<keyword evidence="4" id="KW-1185">Reference proteome</keyword>
<feature type="region of interest" description="Disordered" evidence="1">
    <location>
        <begin position="194"/>
        <end position="218"/>
    </location>
</feature>
<proteinExistence type="predicted"/>
<reference evidence="3 4" key="1">
    <citation type="submission" date="2017-09" db="EMBL/GenBank/DDBJ databases">
        <authorList>
            <person name="Ehlers B."/>
            <person name="Leendertz F.H."/>
        </authorList>
    </citation>
    <scope>NUCLEOTIDE SEQUENCE [LARGE SCALE GENOMIC DNA]</scope>
    <source>
        <strain evidence="3 4">DSM 45537</strain>
    </source>
</reference>
<gene>
    <name evidence="3" type="ORF">SAMN04244553_4003</name>
</gene>
<accession>A0A285LQ81</accession>
<feature type="domain" description="O-acyltransferase WSD1-like N-terminal" evidence="2">
    <location>
        <begin position="4"/>
        <end position="170"/>
    </location>
</feature>
<keyword evidence="3" id="KW-0012">Acyltransferase</keyword>
<dbReference type="GO" id="GO:0004144">
    <property type="term" value="F:diacylglycerol O-acyltransferase activity"/>
    <property type="evidence" value="ECO:0007669"/>
    <property type="project" value="InterPro"/>
</dbReference>
<evidence type="ECO:0000259" key="2">
    <source>
        <dbReference type="Pfam" id="PF03007"/>
    </source>
</evidence>
<organism evidence="3 4">
    <name type="scientific">Nocardia amikacinitolerans</name>
    <dbReference type="NCBI Taxonomy" id="756689"/>
    <lineage>
        <taxon>Bacteria</taxon>
        <taxon>Bacillati</taxon>
        <taxon>Actinomycetota</taxon>
        <taxon>Actinomycetes</taxon>
        <taxon>Mycobacteriales</taxon>
        <taxon>Nocardiaceae</taxon>
        <taxon>Nocardia</taxon>
    </lineage>
</organism>
<evidence type="ECO:0000313" key="4">
    <source>
        <dbReference type="Proteomes" id="UP000219565"/>
    </source>
</evidence>
<evidence type="ECO:0000256" key="1">
    <source>
        <dbReference type="SAM" id="MobiDB-lite"/>
    </source>
</evidence>
<keyword evidence="3" id="KW-0808">Transferase</keyword>